<dbReference type="EMBL" id="CP044619">
    <property type="protein sequence ID" value="QRD87799.1"/>
    <property type="molecule type" value="Genomic_DNA"/>
</dbReference>
<dbReference type="AlphaFoldDB" id="A0A7U2MQ25"/>
<dbReference type="VEuPathDB" id="FungiDB:F9C07_2101688"/>
<accession>A0A7U2MQ25</accession>
<name>A0A7U2MQ25_ASPFN</name>
<sequence length="166" mass="18987">MPTEIFIIVYRSPIEGRDYYKNRHAALWVNSSDGFYTLLGLEGIHGSFELVERPFNNPWESDIKEHDHKVTTVAEEIASKDRIIDVLKRTEVNNDPKDTGDYDCRKWVLDALMNLETNGYLTEAERKAALDAMIGFVMGAKDEEGAFAFSTCYQFNSHRDTNLALD</sequence>
<proteinExistence type="predicted"/>
<organism evidence="1 2">
    <name type="scientific">Aspergillus flavus (strain ATCC 200026 / FGSC A1120 / IAM 13836 / NRRL 3357 / JCM 12722 / SRRC 167)</name>
    <dbReference type="NCBI Taxonomy" id="332952"/>
    <lineage>
        <taxon>Eukaryota</taxon>
        <taxon>Fungi</taxon>
        <taxon>Dikarya</taxon>
        <taxon>Ascomycota</taxon>
        <taxon>Pezizomycotina</taxon>
        <taxon>Eurotiomycetes</taxon>
        <taxon>Eurotiomycetidae</taxon>
        <taxon>Eurotiales</taxon>
        <taxon>Aspergillaceae</taxon>
        <taxon>Aspergillus</taxon>
        <taxon>Aspergillus subgen. Circumdati</taxon>
    </lineage>
</organism>
<gene>
    <name evidence="1" type="ORF">F9C07_2101688</name>
</gene>
<evidence type="ECO:0000313" key="1">
    <source>
        <dbReference type="EMBL" id="QRD87799.1"/>
    </source>
</evidence>
<evidence type="ECO:0000313" key="2">
    <source>
        <dbReference type="Proteomes" id="UP000596276"/>
    </source>
</evidence>
<reference evidence="2" key="1">
    <citation type="journal article" date="2021" name="G3 (Bethesda)">
        <title>Chromosome assembled and annotated genome sequence of Aspergillus flavus NRRL 3357.</title>
        <authorList>
            <person name="Skerker J.M."/>
            <person name="Pianalto K.M."/>
            <person name="Mondo S.J."/>
            <person name="Yang K."/>
            <person name="Arkin A.P."/>
            <person name="Keller N.P."/>
            <person name="Grigoriev I.V."/>
            <person name="Louise Glass N.L."/>
        </authorList>
    </citation>
    <scope>NUCLEOTIDE SEQUENCE [LARGE SCALE GENOMIC DNA]</scope>
    <source>
        <strain evidence="2">ATCC 200026 / FGSC A1120 / IAM 13836 / NRRL 3357 / JCM 12722 / SRRC 167</strain>
    </source>
</reference>
<keyword evidence="2" id="KW-1185">Reference proteome</keyword>
<protein>
    <submittedName>
        <fullName evidence="1">Uncharacterized protein</fullName>
    </submittedName>
</protein>
<dbReference type="Proteomes" id="UP000596276">
    <property type="component" value="Chromosome 1"/>
</dbReference>